<evidence type="ECO:0000313" key="1">
    <source>
        <dbReference type="EMBL" id="MCU7379708.1"/>
    </source>
</evidence>
<dbReference type="EMBL" id="JAOSHN010000006">
    <property type="protein sequence ID" value="MCU7379708.1"/>
    <property type="molecule type" value="Genomic_DNA"/>
</dbReference>
<organism evidence="1 2">
    <name type="scientific">Hominibacterium faecale</name>
    <dbReference type="NCBI Taxonomy" id="2839743"/>
    <lineage>
        <taxon>Bacteria</taxon>
        <taxon>Bacillati</taxon>
        <taxon>Bacillota</taxon>
        <taxon>Clostridia</taxon>
        <taxon>Peptostreptococcales</taxon>
        <taxon>Anaerovoracaceae</taxon>
        <taxon>Hominibacterium</taxon>
    </lineage>
</organism>
<keyword evidence="2" id="KW-1185">Reference proteome</keyword>
<dbReference type="AlphaFoldDB" id="A0A9J6QV25"/>
<reference evidence="1" key="1">
    <citation type="submission" date="2022-09" db="EMBL/GenBank/DDBJ databases">
        <title>Culturomic study of gut microbiota in children with autism spectrum disorder.</title>
        <authorList>
            <person name="Efimov B.A."/>
            <person name="Chaplin A.V."/>
            <person name="Sokolova S.R."/>
            <person name="Pikina A.P."/>
            <person name="Korzhanova M."/>
            <person name="Belova V."/>
            <person name="Korostin D."/>
        </authorList>
    </citation>
    <scope>NUCLEOTIDE SEQUENCE</scope>
    <source>
        <strain evidence="1">ASD5510</strain>
    </source>
</reference>
<sequence length="281" mass="31433">MIELIAENQQGTRLNLTRNNDYRTTCTGLDPANAVINRSTVGTSDGSVINSARVEDKNIVLTAVLQNNVEAARLAIYDIFRLKQSVRLYLSTGERDVYIDGRVENVEIDHFSNPQAAQISLICPFPFFRNVTEKVFESLSIKGMFEFPFSISADGVPFSEFSQVIFVTLFNDGEVPGGMVVEFEAQGVVVNPIVYSVETHGAIGIMTTLNKGDRVLVDTTQGQKSVTGIIDGQRLNFIRYLNRSPEWFQLTHDENYYTIDAESGLENLNVIFRHNDIYEGV</sequence>
<evidence type="ECO:0000313" key="2">
    <source>
        <dbReference type="Proteomes" id="UP001065549"/>
    </source>
</evidence>
<name>A0A9J6QV25_9FIRM</name>
<proteinExistence type="predicted"/>
<comment type="caution">
    <text evidence="1">The sequence shown here is derived from an EMBL/GenBank/DDBJ whole genome shotgun (WGS) entry which is preliminary data.</text>
</comment>
<dbReference type="Proteomes" id="UP001065549">
    <property type="component" value="Unassembled WGS sequence"/>
</dbReference>
<accession>A0A9J6QV25</accession>
<gene>
    <name evidence="1" type="ORF">OBO34_15285</name>
</gene>
<protein>
    <submittedName>
        <fullName evidence="1">Phage tail family protein</fullName>
    </submittedName>
</protein>
<dbReference type="RefSeq" id="WP_269478609.1">
    <property type="nucleotide sequence ID" value="NZ_JAOSHN010000006.1"/>
</dbReference>